<dbReference type="PANTHER" id="PTHR42859:SF2">
    <property type="entry name" value="FERREDOXIN"/>
    <property type="match status" value="1"/>
</dbReference>
<keyword evidence="3 11" id="KW-0813">Transport</keyword>
<gene>
    <name evidence="13" type="ORF">C7435_3352</name>
</gene>
<dbReference type="PANTHER" id="PTHR42859">
    <property type="entry name" value="OXIDOREDUCTASE"/>
    <property type="match status" value="1"/>
</dbReference>
<dbReference type="InterPro" id="IPR017896">
    <property type="entry name" value="4Fe4S_Fe-S-bd"/>
</dbReference>
<dbReference type="GO" id="GO:0051539">
    <property type="term" value="F:4 iron, 4 sulfur cluster binding"/>
    <property type="evidence" value="ECO:0007669"/>
    <property type="project" value="UniProtKB-KW"/>
</dbReference>
<organism evidence="13 14">
    <name type="scientific">Maricaulis maris</name>
    <dbReference type="NCBI Taxonomy" id="74318"/>
    <lineage>
        <taxon>Bacteria</taxon>
        <taxon>Pseudomonadati</taxon>
        <taxon>Pseudomonadota</taxon>
        <taxon>Alphaproteobacteria</taxon>
        <taxon>Maricaulales</taxon>
        <taxon>Maricaulaceae</taxon>
        <taxon>Maricaulis</taxon>
    </lineage>
</organism>
<sequence length="153" mass="16653">MSLPAHVQKPGCAPVDKKPVAAHVPATSLPSIPSNQVPANMTYIVTDACVRCKYTDCVEVCPVDCFYEGENFLVIHPDECIDCGVCEPECPVEAIKPDTEDDKDGKWLAINSKFAEVWPNITLRKDAPADADAMADESGKYEKYFSEKPGSGD</sequence>
<reference evidence="13 14" key="1">
    <citation type="submission" date="2018-10" db="EMBL/GenBank/DDBJ databases">
        <title>Genomic Encyclopedia of Type Strains, Phase IV (KMG-IV): sequencing the most valuable type-strain genomes for metagenomic binning, comparative biology and taxonomic classification.</title>
        <authorList>
            <person name="Goeker M."/>
        </authorList>
    </citation>
    <scope>NUCLEOTIDE SEQUENCE [LARGE SCALE GENOMIC DNA]</scope>
    <source>
        <strain evidence="13 14">DSM 4734</strain>
    </source>
</reference>
<dbReference type="PROSITE" id="PS00198">
    <property type="entry name" value="4FE4S_FER_1"/>
    <property type="match status" value="1"/>
</dbReference>
<dbReference type="InterPro" id="IPR050294">
    <property type="entry name" value="RnfB_subfamily"/>
</dbReference>
<keyword evidence="7 11" id="KW-0249">Electron transport</keyword>
<evidence type="ECO:0000256" key="8">
    <source>
        <dbReference type="ARBA" id="ARBA00023004"/>
    </source>
</evidence>
<evidence type="ECO:0000256" key="1">
    <source>
        <dbReference type="ARBA" id="ARBA00001927"/>
    </source>
</evidence>
<dbReference type="GO" id="GO:0009055">
    <property type="term" value="F:electron transfer activity"/>
    <property type="evidence" value="ECO:0007669"/>
    <property type="project" value="InterPro"/>
</dbReference>
<dbReference type="InterPro" id="IPR054829">
    <property type="entry name" value="FdxA"/>
</dbReference>
<dbReference type="Proteomes" id="UP000273675">
    <property type="component" value="Unassembled WGS sequence"/>
</dbReference>
<dbReference type="InterPro" id="IPR022569">
    <property type="entry name" value="Fd_C"/>
</dbReference>
<dbReference type="Gene3D" id="3.30.70.20">
    <property type="match status" value="1"/>
</dbReference>
<keyword evidence="4 11" id="KW-0004">4Fe-4S</keyword>
<evidence type="ECO:0000256" key="7">
    <source>
        <dbReference type="ARBA" id="ARBA00022982"/>
    </source>
</evidence>
<dbReference type="AlphaFoldDB" id="A0A495CZ47"/>
<keyword evidence="5 11" id="KW-0479">Metal-binding</keyword>
<evidence type="ECO:0000256" key="2">
    <source>
        <dbReference type="ARBA" id="ARBA00001966"/>
    </source>
</evidence>
<dbReference type="SUPFAM" id="SSF54862">
    <property type="entry name" value="4Fe-4S ferredoxins"/>
    <property type="match status" value="1"/>
</dbReference>
<dbReference type="PRINTS" id="PR00354">
    <property type="entry name" value="7FE8SFRDOXIN"/>
</dbReference>
<keyword evidence="10 11" id="KW-0003">3Fe-4S</keyword>
<proteinExistence type="predicted"/>
<evidence type="ECO:0000256" key="5">
    <source>
        <dbReference type="ARBA" id="ARBA00022723"/>
    </source>
</evidence>
<evidence type="ECO:0000256" key="6">
    <source>
        <dbReference type="ARBA" id="ARBA00022737"/>
    </source>
</evidence>
<evidence type="ECO:0000259" key="12">
    <source>
        <dbReference type="PROSITE" id="PS51379"/>
    </source>
</evidence>
<dbReference type="InterPro" id="IPR000813">
    <property type="entry name" value="7Fe_ferredoxin"/>
</dbReference>
<comment type="cofactor">
    <cofactor evidence="2 11">
        <name>[4Fe-4S] cluster</name>
        <dbReference type="ChEBI" id="CHEBI:49883"/>
    </cofactor>
</comment>
<feature type="domain" description="4Fe-4S ferredoxin-type" evidence="12">
    <location>
        <begin position="71"/>
        <end position="100"/>
    </location>
</feature>
<dbReference type="Pfam" id="PF00037">
    <property type="entry name" value="Fer4"/>
    <property type="match status" value="1"/>
</dbReference>
<comment type="caution">
    <text evidence="13">The sequence shown here is derived from an EMBL/GenBank/DDBJ whole genome shotgun (WGS) entry which is preliminary data.</text>
</comment>
<evidence type="ECO:0000313" key="13">
    <source>
        <dbReference type="EMBL" id="RKQ89492.1"/>
    </source>
</evidence>
<dbReference type="Pfam" id="PF11953">
    <property type="entry name" value="DUF3470"/>
    <property type="match status" value="1"/>
</dbReference>
<feature type="domain" description="4Fe-4S ferredoxin-type" evidence="12">
    <location>
        <begin position="40"/>
        <end position="70"/>
    </location>
</feature>
<keyword evidence="9 11" id="KW-0411">Iron-sulfur</keyword>
<keyword evidence="6 11" id="KW-0677">Repeat</keyword>
<dbReference type="InterPro" id="IPR017900">
    <property type="entry name" value="4Fe4S_Fe_S_CS"/>
</dbReference>
<evidence type="ECO:0000256" key="10">
    <source>
        <dbReference type="ARBA" id="ARBA00023291"/>
    </source>
</evidence>
<evidence type="ECO:0000256" key="9">
    <source>
        <dbReference type="ARBA" id="ARBA00023014"/>
    </source>
</evidence>
<evidence type="ECO:0000256" key="3">
    <source>
        <dbReference type="ARBA" id="ARBA00022448"/>
    </source>
</evidence>
<evidence type="ECO:0000313" key="14">
    <source>
        <dbReference type="Proteomes" id="UP000273675"/>
    </source>
</evidence>
<dbReference type="PROSITE" id="PS51379">
    <property type="entry name" value="4FE4S_FER_2"/>
    <property type="match status" value="2"/>
</dbReference>
<dbReference type="EMBL" id="RBIM01000010">
    <property type="protein sequence ID" value="RKQ89492.1"/>
    <property type="molecule type" value="Genomic_DNA"/>
</dbReference>
<accession>A0A495CZ47</accession>
<comment type="cofactor">
    <cofactor evidence="1 11">
        <name>[3Fe-4S] cluster</name>
        <dbReference type="ChEBI" id="CHEBI:21137"/>
    </cofactor>
</comment>
<dbReference type="GO" id="GO:0051538">
    <property type="term" value="F:3 iron, 4 sulfur cluster binding"/>
    <property type="evidence" value="ECO:0007669"/>
    <property type="project" value="UniProtKB-KW"/>
</dbReference>
<name>A0A495CZ47_9PROT</name>
<evidence type="ECO:0000256" key="11">
    <source>
        <dbReference type="RuleBase" id="RU364098"/>
    </source>
</evidence>
<protein>
    <recommendedName>
        <fullName evidence="11">Ferredoxin</fullName>
    </recommendedName>
</protein>
<dbReference type="NCBIfam" id="NF045490">
    <property type="entry name" value="FdxA_Protbact"/>
    <property type="match status" value="1"/>
</dbReference>
<dbReference type="GO" id="GO:0046872">
    <property type="term" value="F:metal ion binding"/>
    <property type="evidence" value="ECO:0007669"/>
    <property type="project" value="UniProtKB-KW"/>
</dbReference>
<evidence type="ECO:0000256" key="4">
    <source>
        <dbReference type="ARBA" id="ARBA00022485"/>
    </source>
</evidence>
<keyword evidence="8 11" id="KW-0408">Iron</keyword>
<comment type="function">
    <text evidence="11">Ferredoxins are iron-sulfur proteins that transfer electrons in a wide variety of metabolic reactions.</text>
</comment>